<evidence type="ECO:0000259" key="2">
    <source>
        <dbReference type="Pfam" id="PF01408"/>
    </source>
</evidence>
<dbReference type="InterPro" id="IPR000683">
    <property type="entry name" value="Gfo/Idh/MocA-like_OxRdtase_N"/>
</dbReference>
<dbReference type="Pfam" id="PF01408">
    <property type="entry name" value="GFO_IDH_MocA"/>
    <property type="match status" value="1"/>
</dbReference>
<dbReference type="Gene3D" id="3.30.360.10">
    <property type="entry name" value="Dihydrodipicolinate Reductase, domain 2"/>
    <property type="match status" value="1"/>
</dbReference>
<feature type="domain" description="GFO/IDH/MocA-like oxidoreductase" evidence="3">
    <location>
        <begin position="147"/>
        <end position="277"/>
    </location>
</feature>
<dbReference type="RefSeq" id="WP_099641306.1">
    <property type="nucleotide sequence ID" value="NZ_NKHF01000028.1"/>
</dbReference>
<dbReference type="PANTHER" id="PTHR43708">
    <property type="entry name" value="CONSERVED EXPRESSED OXIDOREDUCTASE (EUROFUNG)"/>
    <property type="match status" value="1"/>
</dbReference>
<dbReference type="Proteomes" id="UP000228621">
    <property type="component" value="Unassembled WGS sequence"/>
</dbReference>
<keyword evidence="5" id="KW-1185">Reference proteome</keyword>
<accession>A0A2A5JSU1</accession>
<evidence type="ECO:0000256" key="1">
    <source>
        <dbReference type="ARBA" id="ARBA00022729"/>
    </source>
</evidence>
<dbReference type="Gene3D" id="3.40.50.720">
    <property type="entry name" value="NAD(P)-binding Rossmann-like Domain"/>
    <property type="match status" value="1"/>
</dbReference>
<reference evidence="5" key="1">
    <citation type="journal article" date="2019" name="Genome Announc.">
        <title>Draft Genome Sequence of Pseudoalteromonas piscicida Strain 36Y ROTHPW, an Hypersaline Seawater Isolate from the South Coast of Sonora, Mexico.</title>
        <authorList>
            <person name="Sanchez-Diaz R."/>
            <person name="Molina-Garza Z.J."/>
            <person name="Cruz-Suarez L.E."/>
            <person name="Selvin J."/>
            <person name="Kiran G.S."/>
            <person name="Ibarra-Gamez J.C."/>
            <person name="Gomez-Gil B."/>
            <person name="Galaviz-Silva L."/>
        </authorList>
    </citation>
    <scope>NUCLEOTIDE SEQUENCE [LARGE SCALE GENOMIC DNA]</scope>
    <source>
        <strain evidence="5">36Y_RITHPW</strain>
    </source>
</reference>
<evidence type="ECO:0000313" key="5">
    <source>
        <dbReference type="Proteomes" id="UP000228621"/>
    </source>
</evidence>
<dbReference type="SUPFAM" id="SSF51735">
    <property type="entry name" value="NAD(P)-binding Rossmann-fold domains"/>
    <property type="match status" value="1"/>
</dbReference>
<name>A0A2A5JSU1_PSEO7</name>
<feature type="domain" description="Gfo/Idh/MocA-like oxidoreductase N-terminal" evidence="2">
    <location>
        <begin position="6"/>
        <end position="135"/>
    </location>
</feature>
<dbReference type="GO" id="GO:0000166">
    <property type="term" value="F:nucleotide binding"/>
    <property type="evidence" value="ECO:0007669"/>
    <property type="project" value="InterPro"/>
</dbReference>
<dbReference type="InterPro" id="IPR036291">
    <property type="entry name" value="NAD(P)-bd_dom_sf"/>
</dbReference>
<dbReference type="Pfam" id="PF22725">
    <property type="entry name" value="GFO_IDH_MocA_C3"/>
    <property type="match status" value="1"/>
</dbReference>
<organism evidence="4 5">
    <name type="scientific">Pseudoalteromonas piscicida</name>
    <dbReference type="NCBI Taxonomy" id="43662"/>
    <lineage>
        <taxon>Bacteria</taxon>
        <taxon>Pseudomonadati</taxon>
        <taxon>Pseudomonadota</taxon>
        <taxon>Gammaproteobacteria</taxon>
        <taxon>Alteromonadales</taxon>
        <taxon>Pseudoalteromonadaceae</taxon>
        <taxon>Pseudoalteromonas</taxon>
    </lineage>
</organism>
<dbReference type="InterPro" id="IPR055170">
    <property type="entry name" value="GFO_IDH_MocA-like_dom"/>
</dbReference>
<dbReference type="PANTHER" id="PTHR43708:SF3">
    <property type="entry name" value="OXIDOREDUCTASE"/>
    <property type="match status" value="1"/>
</dbReference>
<evidence type="ECO:0000313" key="4">
    <source>
        <dbReference type="EMBL" id="PCK32523.1"/>
    </source>
</evidence>
<protein>
    <submittedName>
        <fullName evidence="4">Oxidoreductase</fullName>
    </submittedName>
</protein>
<dbReference type="AlphaFoldDB" id="A0A2A5JSU1"/>
<proteinExistence type="predicted"/>
<dbReference type="SUPFAM" id="SSF55347">
    <property type="entry name" value="Glyceraldehyde-3-phosphate dehydrogenase-like, C-terminal domain"/>
    <property type="match status" value="1"/>
</dbReference>
<sequence>MDNYKIRMAMVGGGEGAFIGAVHRMAARLDGQIELVAGAFSADPHKSTAMGKQLGLAPHRCYDNYETLLRQEAALPESERIHFVAIVTPNHLHFPIAVAAIKHGFHVLSDKPATLNLSEALQLQSLLQGTHSLYGLTHTYTGYPMVKEARHRIATGELGTIRKVVVEYSQGWLASADDENSKQASWRLDASKSGISCCMGDIGVHAANLAEYVSGLEIESLCADLNTVVPGRQLDDDGTVLLRFDNGAKGLLMASQIALGEENNLTLKIVGDKASIEWSQMEPNSLWLKFANAPAQLIRTGVGMLSQAASNATRIPAGHPEGYLEAFANIYLNFANLIRAHQQQPTVQPDEFDVPSIKAAIRGMAFIENAVAASAKDTKWHPFTIG</sequence>
<dbReference type="InterPro" id="IPR051317">
    <property type="entry name" value="Gfo/Idh/MocA_oxidoreduct"/>
</dbReference>
<gene>
    <name evidence="4" type="ORF">CEX98_06535</name>
</gene>
<evidence type="ECO:0000259" key="3">
    <source>
        <dbReference type="Pfam" id="PF22725"/>
    </source>
</evidence>
<keyword evidence="1" id="KW-0732">Signal</keyword>
<dbReference type="OrthoDB" id="9801953at2"/>
<dbReference type="EMBL" id="NKHF01000028">
    <property type="protein sequence ID" value="PCK32523.1"/>
    <property type="molecule type" value="Genomic_DNA"/>
</dbReference>
<comment type="caution">
    <text evidence="4">The sequence shown here is derived from an EMBL/GenBank/DDBJ whole genome shotgun (WGS) entry which is preliminary data.</text>
</comment>